<feature type="compositionally biased region" description="Basic and acidic residues" evidence="1">
    <location>
        <begin position="252"/>
        <end position="269"/>
    </location>
</feature>
<organism evidence="2 3">
    <name type="scientific">Ampelomyces quisqualis</name>
    <name type="common">Powdery mildew agent</name>
    <dbReference type="NCBI Taxonomy" id="50730"/>
    <lineage>
        <taxon>Eukaryota</taxon>
        <taxon>Fungi</taxon>
        <taxon>Dikarya</taxon>
        <taxon>Ascomycota</taxon>
        <taxon>Pezizomycotina</taxon>
        <taxon>Dothideomycetes</taxon>
        <taxon>Pleosporomycetidae</taxon>
        <taxon>Pleosporales</taxon>
        <taxon>Pleosporineae</taxon>
        <taxon>Phaeosphaeriaceae</taxon>
        <taxon>Ampelomyces</taxon>
    </lineage>
</organism>
<feature type="region of interest" description="Disordered" evidence="1">
    <location>
        <begin position="252"/>
        <end position="313"/>
    </location>
</feature>
<evidence type="ECO:0000313" key="2">
    <source>
        <dbReference type="EMBL" id="KAF1919881.1"/>
    </source>
</evidence>
<evidence type="ECO:0000313" key="3">
    <source>
        <dbReference type="Proteomes" id="UP000800096"/>
    </source>
</evidence>
<feature type="region of interest" description="Disordered" evidence="1">
    <location>
        <begin position="1"/>
        <end position="56"/>
    </location>
</feature>
<sequence length="313" mass="34755">MCRTLLNHLKPIQRAPSPETSDGDTSDSTDATISISASKPPSDYEPDAFSARKGNPTPPFDYFLSPKSSPVDNLIHKYEATSSEKTAFTIRETRLRFARGTPDHGGDHCTALDRRTVLDIYAQALGQLSSAPEKHIQIAAECTRKVRVVLSLITADPDDIVFLTAGQLLSPLEPQYANPRIERGDDQYGYRAQWRLHAWRREGWPGKYPGKAIEREMKTKGEGLVGKGKVSDAALKQKFLTRNGMWEDGDRFLESMDRNPTHEKGKEVAGEGSRTGKGRTRFSGPYNPRNADEAGDLKDAEDSGLEDTDDDWS</sequence>
<gene>
    <name evidence="2" type="ORF">BDU57DRAFT_570017</name>
</gene>
<feature type="compositionally biased region" description="Low complexity" evidence="1">
    <location>
        <begin position="28"/>
        <end position="38"/>
    </location>
</feature>
<reference evidence="2" key="1">
    <citation type="journal article" date="2020" name="Stud. Mycol.">
        <title>101 Dothideomycetes genomes: a test case for predicting lifestyles and emergence of pathogens.</title>
        <authorList>
            <person name="Haridas S."/>
            <person name="Albert R."/>
            <person name="Binder M."/>
            <person name="Bloem J."/>
            <person name="Labutti K."/>
            <person name="Salamov A."/>
            <person name="Andreopoulos B."/>
            <person name="Baker S."/>
            <person name="Barry K."/>
            <person name="Bills G."/>
            <person name="Bluhm B."/>
            <person name="Cannon C."/>
            <person name="Castanera R."/>
            <person name="Culley D."/>
            <person name="Daum C."/>
            <person name="Ezra D."/>
            <person name="Gonzalez J."/>
            <person name="Henrissat B."/>
            <person name="Kuo A."/>
            <person name="Liang C."/>
            <person name="Lipzen A."/>
            <person name="Lutzoni F."/>
            <person name="Magnuson J."/>
            <person name="Mondo S."/>
            <person name="Nolan M."/>
            <person name="Ohm R."/>
            <person name="Pangilinan J."/>
            <person name="Park H.-J."/>
            <person name="Ramirez L."/>
            <person name="Alfaro M."/>
            <person name="Sun H."/>
            <person name="Tritt A."/>
            <person name="Yoshinaga Y."/>
            <person name="Zwiers L.-H."/>
            <person name="Turgeon B."/>
            <person name="Goodwin S."/>
            <person name="Spatafora J."/>
            <person name="Crous P."/>
            <person name="Grigoriev I."/>
        </authorList>
    </citation>
    <scope>NUCLEOTIDE SEQUENCE</scope>
    <source>
        <strain evidence="2">HMLAC05119</strain>
    </source>
</reference>
<dbReference type="OrthoDB" id="3796009at2759"/>
<feature type="compositionally biased region" description="Basic and acidic residues" evidence="1">
    <location>
        <begin position="290"/>
        <end position="301"/>
    </location>
</feature>
<dbReference type="AlphaFoldDB" id="A0A6A5QVS0"/>
<name>A0A6A5QVS0_AMPQU</name>
<evidence type="ECO:0000256" key="1">
    <source>
        <dbReference type="SAM" id="MobiDB-lite"/>
    </source>
</evidence>
<protein>
    <submittedName>
        <fullName evidence="2">Uncharacterized protein</fullName>
    </submittedName>
</protein>
<keyword evidence="3" id="KW-1185">Reference proteome</keyword>
<feature type="compositionally biased region" description="Acidic residues" evidence="1">
    <location>
        <begin position="302"/>
        <end position="313"/>
    </location>
</feature>
<dbReference type="EMBL" id="ML979133">
    <property type="protein sequence ID" value="KAF1919881.1"/>
    <property type="molecule type" value="Genomic_DNA"/>
</dbReference>
<accession>A0A6A5QVS0</accession>
<dbReference type="Proteomes" id="UP000800096">
    <property type="component" value="Unassembled WGS sequence"/>
</dbReference>
<proteinExistence type="predicted"/>